<keyword evidence="2" id="KW-1185">Reference proteome</keyword>
<gene>
    <name evidence="1" type="ORF">BU202_08080</name>
</gene>
<dbReference type="SUPFAM" id="SSF47413">
    <property type="entry name" value="lambda repressor-like DNA-binding domains"/>
    <property type="match status" value="1"/>
</dbReference>
<reference evidence="2" key="1">
    <citation type="submission" date="2016-12" db="EMBL/GenBank/DDBJ databases">
        <authorList>
            <person name="Gulvik C.A."/>
        </authorList>
    </citation>
    <scope>NUCLEOTIDE SEQUENCE [LARGE SCALE GENOMIC DNA]</scope>
    <source>
        <strain evidence="2">NED12-00049-6B</strain>
    </source>
</reference>
<protein>
    <submittedName>
        <fullName evidence="1">Phage repressor protein</fullName>
    </submittedName>
</protein>
<sequence>MVDISKLKGKIVEKNTTQEVLADEIGINRSTFYRKMKQGGTFSVKEANDIVLSLGLSDEEALSIFFNKKVAKMRQS</sequence>
<dbReference type="OrthoDB" id="2224275at2"/>
<dbReference type="RefSeq" id="WP_075105276.1">
    <property type="nucleotide sequence ID" value="NZ_MSJM01000007.1"/>
</dbReference>
<proteinExistence type="predicted"/>
<dbReference type="AlphaFoldDB" id="A0A1Q8E646"/>
<evidence type="ECO:0000313" key="2">
    <source>
        <dbReference type="Proteomes" id="UP000186890"/>
    </source>
</evidence>
<name>A0A1Q8E646_9STRE</name>
<dbReference type="GO" id="GO:0003677">
    <property type="term" value="F:DNA binding"/>
    <property type="evidence" value="ECO:0007669"/>
    <property type="project" value="InterPro"/>
</dbReference>
<evidence type="ECO:0000313" key="1">
    <source>
        <dbReference type="EMBL" id="OLF47275.1"/>
    </source>
</evidence>
<dbReference type="InterPro" id="IPR010982">
    <property type="entry name" value="Lambda_DNA-bd_dom_sf"/>
</dbReference>
<dbReference type="Proteomes" id="UP000186890">
    <property type="component" value="Unassembled WGS sequence"/>
</dbReference>
<dbReference type="EMBL" id="MSJM01000007">
    <property type="protein sequence ID" value="OLF47275.1"/>
    <property type="molecule type" value="Genomic_DNA"/>
</dbReference>
<comment type="caution">
    <text evidence="1">The sequence shown here is derived from an EMBL/GenBank/DDBJ whole genome shotgun (WGS) entry which is preliminary data.</text>
</comment>
<organism evidence="1 2">
    <name type="scientific">Streptococcus cuniculi</name>
    <dbReference type="NCBI Taxonomy" id="1432788"/>
    <lineage>
        <taxon>Bacteria</taxon>
        <taxon>Bacillati</taxon>
        <taxon>Bacillota</taxon>
        <taxon>Bacilli</taxon>
        <taxon>Lactobacillales</taxon>
        <taxon>Streptococcaceae</taxon>
        <taxon>Streptococcus</taxon>
    </lineage>
</organism>
<accession>A0A1Q8E646</accession>